<reference evidence="6 7" key="1">
    <citation type="submission" date="2019-02" db="EMBL/GenBank/DDBJ databases">
        <title>Deep-cultivation of Planctomycetes and their phenomic and genomic characterization uncovers novel biology.</title>
        <authorList>
            <person name="Wiegand S."/>
            <person name="Jogler M."/>
            <person name="Boedeker C."/>
            <person name="Pinto D."/>
            <person name="Vollmers J."/>
            <person name="Rivas-Marin E."/>
            <person name="Kohn T."/>
            <person name="Peeters S.H."/>
            <person name="Heuer A."/>
            <person name="Rast P."/>
            <person name="Oberbeckmann S."/>
            <person name="Bunk B."/>
            <person name="Jeske O."/>
            <person name="Meyerdierks A."/>
            <person name="Storesund J.E."/>
            <person name="Kallscheuer N."/>
            <person name="Luecker S."/>
            <person name="Lage O.M."/>
            <person name="Pohl T."/>
            <person name="Merkel B.J."/>
            <person name="Hornburger P."/>
            <person name="Mueller R.-W."/>
            <person name="Bruemmer F."/>
            <person name="Labrenz M."/>
            <person name="Spormann A.M."/>
            <person name="Op Den Camp H."/>
            <person name="Overmann J."/>
            <person name="Amann R."/>
            <person name="Jetten M.S.M."/>
            <person name="Mascher T."/>
            <person name="Medema M.H."/>
            <person name="Devos D.P."/>
            <person name="Kaster A.-K."/>
            <person name="Ovreas L."/>
            <person name="Rohde M."/>
            <person name="Galperin M.Y."/>
            <person name="Jogler C."/>
        </authorList>
    </citation>
    <scope>NUCLEOTIDE SEQUENCE [LARGE SCALE GENOMIC DNA]</scope>
    <source>
        <strain evidence="6 7">Poly59</strain>
    </source>
</reference>
<dbReference type="InterPro" id="IPR013325">
    <property type="entry name" value="RNA_pol_sigma_r2"/>
</dbReference>
<evidence type="ECO:0000256" key="2">
    <source>
        <dbReference type="ARBA" id="ARBA00023015"/>
    </source>
</evidence>
<keyword evidence="3" id="KW-0731">Sigma factor</keyword>
<dbReference type="GO" id="GO:0006352">
    <property type="term" value="P:DNA-templated transcription initiation"/>
    <property type="evidence" value="ECO:0007669"/>
    <property type="project" value="InterPro"/>
</dbReference>
<evidence type="ECO:0000313" key="7">
    <source>
        <dbReference type="Proteomes" id="UP000317977"/>
    </source>
</evidence>
<dbReference type="EMBL" id="SJPX01000003">
    <property type="protein sequence ID" value="TWU51722.1"/>
    <property type="molecule type" value="Genomic_DNA"/>
</dbReference>
<gene>
    <name evidence="6" type="ORF">Poly59_33170</name>
</gene>
<organism evidence="6 7">
    <name type="scientific">Rubripirellula reticaptiva</name>
    <dbReference type="NCBI Taxonomy" id="2528013"/>
    <lineage>
        <taxon>Bacteria</taxon>
        <taxon>Pseudomonadati</taxon>
        <taxon>Planctomycetota</taxon>
        <taxon>Planctomycetia</taxon>
        <taxon>Pirellulales</taxon>
        <taxon>Pirellulaceae</taxon>
        <taxon>Rubripirellula</taxon>
    </lineage>
</organism>
<proteinExistence type="inferred from homology"/>
<keyword evidence="7" id="KW-1185">Reference proteome</keyword>
<dbReference type="InterPro" id="IPR007627">
    <property type="entry name" value="RNA_pol_sigma70_r2"/>
</dbReference>
<dbReference type="AlphaFoldDB" id="A0A5C6ERU4"/>
<feature type="domain" description="RNA polymerase sigma-70 region 2" evidence="5">
    <location>
        <begin position="4"/>
        <end position="51"/>
    </location>
</feature>
<dbReference type="InterPro" id="IPR014284">
    <property type="entry name" value="RNA_pol_sigma-70_dom"/>
</dbReference>
<comment type="similarity">
    <text evidence="1">Belongs to the sigma-70 factor family. ECF subfamily.</text>
</comment>
<dbReference type="Gene3D" id="1.10.10.10">
    <property type="entry name" value="Winged helix-like DNA-binding domain superfamily/Winged helix DNA-binding domain"/>
    <property type="match status" value="1"/>
</dbReference>
<evidence type="ECO:0000256" key="4">
    <source>
        <dbReference type="ARBA" id="ARBA00023163"/>
    </source>
</evidence>
<dbReference type="GO" id="GO:0016987">
    <property type="term" value="F:sigma factor activity"/>
    <property type="evidence" value="ECO:0007669"/>
    <property type="project" value="UniProtKB-KW"/>
</dbReference>
<evidence type="ECO:0000256" key="1">
    <source>
        <dbReference type="ARBA" id="ARBA00010641"/>
    </source>
</evidence>
<dbReference type="InterPro" id="IPR036388">
    <property type="entry name" value="WH-like_DNA-bd_sf"/>
</dbReference>
<dbReference type="InterPro" id="IPR039425">
    <property type="entry name" value="RNA_pol_sigma-70-like"/>
</dbReference>
<accession>A0A5C6ERU4</accession>
<dbReference type="PANTHER" id="PTHR43133">
    <property type="entry name" value="RNA POLYMERASE ECF-TYPE SIGMA FACTO"/>
    <property type="match status" value="1"/>
</dbReference>
<keyword evidence="4" id="KW-0804">Transcription</keyword>
<dbReference type="InterPro" id="IPR013324">
    <property type="entry name" value="RNA_pol_sigma_r3/r4-like"/>
</dbReference>
<sequence length="145" mass="16710">MNQVDDADEVFQRTCMVLWQKFNQFDRGGNFAAWACRIAHFELLKYRESKNKIRILSDETIEQLAVAAVPISAEVNERRTALANCMKKLPAADHDLIHQRYFESLSVSEIARRVDRSTHAIYRELSRVHGLLSRCVDRSVSEGTQ</sequence>
<evidence type="ECO:0000313" key="6">
    <source>
        <dbReference type="EMBL" id="TWU51722.1"/>
    </source>
</evidence>
<dbReference type="SUPFAM" id="SSF88659">
    <property type="entry name" value="Sigma3 and sigma4 domains of RNA polymerase sigma factors"/>
    <property type="match status" value="1"/>
</dbReference>
<evidence type="ECO:0000256" key="3">
    <source>
        <dbReference type="ARBA" id="ARBA00023082"/>
    </source>
</evidence>
<evidence type="ECO:0000259" key="5">
    <source>
        <dbReference type="Pfam" id="PF04542"/>
    </source>
</evidence>
<protein>
    <submittedName>
        <fullName evidence="6">RNA polymerase sigma factor</fullName>
    </submittedName>
</protein>
<dbReference type="Pfam" id="PF04542">
    <property type="entry name" value="Sigma70_r2"/>
    <property type="match status" value="1"/>
</dbReference>
<dbReference type="SUPFAM" id="SSF88946">
    <property type="entry name" value="Sigma2 domain of RNA polymerase sigma factors"/>
    <property type="match status" value="1"/>
</dbReference>
<dbReference type="PANTHER" id="PTHR43133:SF51">
    <property type="entry name" value="RNA POLYMERASE SIGMA FACTOR"/>
    <property type="match status" value="1"/>
</dbReference>
<keyword evidence="2" id="KW-0805">Transcription regulation</keyword>
<dbReference type="NCBIfam" id="TIGR02937">
    <property type="entry name" value="sigma70-ECF"/>
    <property type="match status" value="1"/>
</dbReference>
<dbReference type="Proteomes" id="UP000317977">
    <property type="component" value="Unassembled WGS sequence"/>
</dbReference>
<dbReference type="Gene3D" id="1.10.1740.10">
    <property type="match status" value="1"/>
</dbReference>
<comment type="caution">
    <text evidence="6">The sequence shown here is derived from an EMBL/GenBank/DDBJ whole genome shotgun (WGS) entry which is preliminary data.</text>
</comment>
<name>A0A5C6ERU4_9BACT</name>